<feature type="compositionally biased region" description="Polar residues" evidence="1">
    <location>
        <begin position="163"/>
        <end position="176"/>
    </location>
</feature>
<feature type="compositionally biased region" description="Polar residues" evidence="1">
    <location>
        <begin position="274"/>
        <end position="289"/>
    </location>
</feature>
<reference evidence="2 3" key="2">
    <citation type="submission" date="2015-05" db="EMBL/GenBank/DDBJ databases">
        <authorList>
            <person name="Morales-Cruz A."/>
            <person name="Amrine K.C."/>
            <person name="Cantu D."/>
        </authorList>
    </citation>
    <scope>NUCLEOTIDE SEQUENCE [LARGE SCALE GENOMIC DNA]</scope>
    <source>
        <strain evidence="2">UCRPC4</strain>
    </source>
</reference>
<evidence type="ECO:0000313" key="2">
    <source>
        <dbReference type="EMBL" id="KKY25613.1"/>
    </source>
</evidence>
<feature type="compositionally biased region" description="Low complexity" evidence="1">
    <location>
        <begin position="104"/>
        <end position="117"/>
    </location>
</feature>
<comment type="caution">
    <text evidence="2">The sequence shown here is derived from an EMBL/GenBank/DDBJ whole genome shotgun (WGS) entry which is preliminary data.</text>
</comment>
<dbReference type="AlphaFoldDB" id="A0A0G2GQG8"/>
<name>A0A0G2GQG8_PHACM</name>
<evidence type="ECO:0000313" key="3">
    <source>
        <dbReference type="Proteomes" id="UP000053317"/>
    </source>
</evidence>
<sequence length="328" mass="34898">MLASQSDSQNSIDPRPADPFVPPNGTIQSADVSSIQRNASSPSDPVSGTSTTVATERHGKPNAQPSNIGPLIIDGSKPMSRRRYPYEEINGNSSASVLEDRSSDAQSTSSSVRSDTQGFLPVNEGDIDPIAYPATQRDALGIIHGHPSPEAPKDTSHEWGSGLENQKSPVQMMQDTANKELNFVHERNAESVSPNEAGPISRAQALSPVKEVRTPSPTAGRNPSSTGSERFNPSGKTKPKSKQDKLSVPQNSADKIRSSALSQKINVPTVFEPSKSTTTNGQQQANGWQTATTKRKHKRAAKSTNDAALGNTNGGQFLPADEKLRKGG</sequence>
<keyword evidence="3" id="KW-1185">Reference proteome</keyword>
<feature type="region of interest" description="Disordered" evidence="1">
    <location>
        <begin position="1"/>
        <end position="328"/>
    </location>
</feature>
<organism evidence="2 3">
    <name type="scientific">Phaeomoniella chlamydospora</name>
    <name type="common">Phaeoacremonium chlamydosporum</name>
    <dbReference type="NCBI Taxonomy" id="158046"/>
    <lineage>
        <taxon>Eukaryota</taxon>
        <taxon>Fungi</taxon>
        <taxon>Dikarya</taxon>
        <taxon>Ascomycota</taxon>
        <taxon>Pezizomycotina</taxon>
        <taxon>Eurotiomycetes</taxon>
        <taxon>Chaetothyriomycetidae</taxon>
        <taxon>Phaeomoniellales</taxon>
        <taxon>Phaeomoniellaceae</taxon>
        <taxon>Phaeomoniella</taxon>
    </lineage>
</organism>
<protein>
    <submittedName>
        <fullName evidence="2">Putative poly variant</fullName>
    </submittedName>
</protein>
<feature type="compositionally biased region" description="Polar residues" evidence="1">
    <location>
        <begin position="25"/>
        <end position="54"/>
    </location>
</feature>
<proteinExistence type="predicted"/>
<evidence type="ECO:0000256" key="1">
    <source>
        <dbReference type="SAM" id="MobiDB-lite"/>
    </source>
</evidence>
<feature type="compositionally biased region" description="Polar residues" evidence="1">
    <location>
        <begin position="215"/>
        <end position="235"/>
    </location>
</feature>
<reference evidence="2 3" key="1">
    <citation type="submission" date="2015-05" db="EMBL/GenBank/DDBJ databases">
        <title>Distinctive expansion of gene families associated with plant cell wall degradation and secondary metabolism in the genomes of grapevine trunk pathogens.</title>
        <authorList>
            <person name="Lawrence D.P."/>
            <person name="Travadon R."/>
            <person name="Rolshausen P.E."/>
            <person name="Baumgartner K."/>
        </authorList>
    </citation>
    <scope>NUCLEOTIDE SEQUENCE [LARGE SCALE GENOMIC DNA]</scope>
    <source>
        <strain evidence="2">UCRPC4</strain>
    </source>
</reference>
<accession>A0A0G2GQG8</accession>
<feature type="compositionally biased region" description="Polar residues" evidence="1">
    <location>
        <begin position="248"/>
        <end position="266"/>
    </location>
</feature>
<gene>
    <name evidence="2" type="ORF">UCRPC4_g01684</name>
</gene>
<dbReference type="Proteomes" id="UP000053317">
    <property type="component" value="Unassembled WGS sequence"/>
</dbReference>
<feature type="compositionally biased region" description="Polar residues" evidence="1">
    <location>
        <begin position="1"/>
        <end position="12"/>
    </location>
</feature>
<dbReference type="EMBL" id="LCWF01000040">
    <property type="protein sequence ID" value="KKY25613.1"/>
    <property type="molecule type" value="Genomic_DNA"/>
</dbReference>